<dbReference type="RefSeq" id="WP_311019807.1">
    <property type="nucleotide sequence ID" value="NZ_JAUHGG010000003.1"/>
</dbReference>
<protein>
    <submittedName>
        <fullName evidence="1">Uncharacterized protein</fullName>
    </submittedName>
</protein>
<dbReference type="Proteomes" id="UP001253193">
    <property type="component" value="Unassembled WGS sequence"/>
</dbReference>
<proteinExistence type="predicted"/>
<gene>
    <name evidence="1" type="ORF">QX249_10105</name>
</gene>
<evidence type="ECO:0000313" key="1">
    <source>
        <dbReference type="EMBL" id="MDS1821011.1"/>
    </source>
</evidence>
<reference evidence="1" key="1">
    <citation type="submission" date="2023-06" db="EMBL/GenBank/DDBJ databases">
        <title>Genomic Diversity of Vibrio spp. and Metagenomic Analysis of Pathogens in Florida Gulf Coastal Waters Following Hurricane Ian.</title>
        <authorList>
            <person name="Brumfield K.D."/>
        </authorList>
    </citation>
    <scope>NUCLEOTIDE SEQUENCE</scope>
    <source>
        <strain evidence="1">WBS2B-138</strain>
    </source>
</reference>
<dbReference type="AlphaFoldDB" id="A0AAW8PYA2"/>
<accession>A0AAW8PYA2</accession>
<name>A0AAW8PYA2_VIBPH</name>
<comment type="caution">
    <text evidence="1">The sequence shown here is derived from an EMBL/GenBank/DDBJ whole genome shotgun (WGS) entry which is preliminary data.</text>
</comment>
<dbReference type="EMBL" id="JAUHGG010000003">
    <property type="protein sequence ID" value="MDS1821011.1"/>
    <property type="molecule type" value="Genomic_DNA"/>
</dbReference>
<sequence>MIYPYPNKVNPTSWRVQCKQLKIQEYFPFKRYGSDIAALLEAIYRVEEINKELKKLKPRTNVAILFTKEGYFKDIGVVCGKKGIVLKAQPLIDGKQVSTTRTISNRSVQDAYNELAIWIMEKRNIKLSPKIKRQLKLSFPLFEEKYKDKLSLS</sequence>
<organism evidence="1 2">
    <name type="scientific">Vibrio parahaemolyticus</name>
    <dbReference type="NCBI Taxonomy" id="670"/>
    <lineage>
        <taxon>Bacteria</taxon>
        <taxon>Pseudomonadati</taxon>
        <taxon>Pseudomonadota</taxon>
        <taxon>Gammaproteobacteria</taxon>
        <taxon>Vibrionales</taxon>
        <taxon>Vibrionaceae</taxon>
        <taxon>Vibrio</taxon>
    </lineage>
</organism>
<evidence type="ECO:0000313" key="2">
    <source>
        <dbReference type="Proteomes" id="UP001253193"/>
    </source>
</evidence>